<evidence type="ECO:0000256" key="3">
    <source>
        <dbReference type="ARBA" id="ARBA00022777"/>
    </source>
</evidence>
<dbReference type="PROSITE" id="PS00108">
    <property type="entry name" value="PROTEIN_KINASE_ST"/>
    <property type="match status" value="1"/>
</dbReference>
<evidence type="ECO:0000256" key="4">
    <source>
        <dbReference type="ARBA" id="ARBA00022840"/>
    </source>
</evidence>
<organism evidence="14 15">
    <name type="scientific">Tritrichomonas musculus</name>
    <dbReference type="NCBI Taxonomy" id="1915356"/>
    <lineage>
        <taxon>Eukaryota</taxon>
        <taxon>Metamonada</taxon>
        <taxon>Parabasalia</taxon>
        <taxon>Tritrichomonadida</taxon>
        <taxon>Tritrichomonadidae</taxon>
        <taxon>Tritrichomonas</taxon>
    </lineage>
</organism>
<evidence type="ECO:0000256" key="10">
    <source>
        <dbReference type="PROSITE-ProRule" id="PRU10141"/>
    </source>
</evidence>
<feature type="region of interest" description="Disordered" evidence="12">
    <location>
        <begin position="30"/>
        <end position="53"/>
    </location>
</feature>
<gene>
    <name evidence="14" type="ORF">M9Y10_024708</name>
</gene>
<evidence type="ECO:0000256" key="2">
    <source>
        <dbReference type="ARBA" id="ARBA00022741"/>
    </source>
</evidence>
<dbReference type="PANTHER" id="PTHR48013">
    <property type="entry name" value="DUAL SPECIFICITY MITOGEN-ACTIVATED PROTEIN KINASE KINASE 5-RELATED"/>
    <property type="match status" value="1"/>
</dbReference>
<evidence type="ECO:0000313" key="15">
    <source>
        <dbReference type="Proteomes" id="UP001470230"/>
    </source>
</evidence>
<keyword evidence="15" id="KW-1185">Reference proteome</keyword>
<dbReference type="PANTHER" id="PTHR48013:SF9">
    <property type="entry name" value="DUAL SPECIFICITY MITOGEN-ACTIVATED PROTEIN KINASE KINASE 5"/>
    <property type="match status" value="1"/>
</dbReference>
<dbReference type="InterPro" id="IPR008271">
    <property type="entry name" value="Ser/Thr_kinase_AS"/>
</dbReference>
<dbReference type="Gene3D" id="3.30.200.20">
    <property type="entry name" value="Phosphorylase Kinase, domain 1"/>
    <property type="match status" value="1"/>
</dbReference>
<keyword evidence="2 10" id="KW-0547">Nucleotide-binding</keyword>
<dbReference type="Pfam" id="PF00069">
    <property type="entry name" value="Pkinase"/>
    <property type="match status" value="1"/>
</dbReference>
<evidence type="ECO:0000256" key="7">
    <source>
        <dbReference type="ARBA" id="ARBA00049014"/>
    </source>
</evidence>
<accession>A0ABR2HC26</accession>
<evidence type="ECO:0000256" key="5">
    <source>
        <dbReference type="ARBA" id="ARBA00038035"/>
    </source>
</evidence>
<comment type="catalytic activity">
    <reaction evidence="7">
        <text>L-seryl-[protein] + ATP = O-phospho-L-seryl-[protein] + ADP + H(+)</text>
        <dbReference type="Rhea" id="RHEA:17989"/>
        <dbReference type="Rhea" id="RHEA-COMP:9863"/>
        <dbReference type="Rhea" id="RHEA-COMP:11604"/>
        <dbReference type="ChEBI" id="CHEBI:15378"/>
        <dbReference type="ChEBI" id="CHEBI:29999"/>
        <dbReference type="ChEBI" id="CHEBI:30616"/>
        <dbReference type="ChEBI" id="CHEBI:83421"/>
        <dbReference type="ChEBI" id="CHEBI:456216"/>
        <dbReference type="EC" id="2.7.12.2"/>
    </reaction>
</comment>
<feature type="compositionally biased region" description="Basic and acidic residues" evidence="12">
    <location>
        <begin position="32"/>
        <end position="53"/>
    </location>
</feature>
<dbReference type="PIRSF" id="PIRSF000654">
    <property type="entry name" value="Integrin-linked_kinase"/>
    <property type="match status" value="1"/>
</dbReference>
<dbReference type="InterPro" id="IPR011009">
    <property type="entry name" value="Kinase-like_dom_sf"/>
</dbReference>
<comment type="similarity">
    <text evidence="5">Belongs to the protein kinase superfamily. STE Ser/Thr protein kinase family. MAP kinase kinase subfamily.</text>
</comment>
<evidence type="ECO:0000313" key="14">
    <source>
        <dbReference type="EMBL" id="KAK8843646.1"/>
    </source>
</evidence>
<name>A0ABR2HC26_9EUKA</name>
<dbReference type="PROSITE" id="PS50011">
    <property type="entry name" value="PROTEIN_KINASE_DOM"/>
    <property type="match status" value="1"/>
</dbReference>
<feature type="binding site" evidence="10">
    <location>
        <position position="123"/>
    </location>
    <ligand>
        <name>ATP</name>
        <dbReference type="ChEBI" id="CHEBI:30616"/>
    </ligand>
</feature>
<comment type="catalytic activity">
    <reaction evidence="8">
        <text>L-threonyl-[protein] + ATP = O-phospho-L-threonyl-[protein] + ADP + H(+)</text>
        <dbReference type="Rhea" id="RHEA:46608"/>
        <dbReference type="Rhea" id="RHEA-COMP:11060"/>
        <dbReference type="Rhea" id="RHEA-COMP:11605"/>
        <dbReference type="ChEBI" id="CHEBI:15378"/>
        <dbReference type="ChEBI" id="CHEBI:30013"/>
        <dbReference type="ChEBI" id="CHEBI:30616"/>
        <dbReference type="ChEBI" id="CHEBI:61977"/>
        <dbReference type="ChEBI" id="CHEBI:456216"/>
        <dbReference type="EC" id="2.7.12.2"/>
    </reaction>
</comment>
<reference evidence="14 15" key="1">
    <citation type="submission" date="2024-04" db="EMBL/GenBank/DDBJ databases">
        <title>Tritrichomonas musculus Genome.</title>
        <authorList>
            <person name="Alves-Ferreira E."/>
            <person name="Grigg M."/>
            <person name="Lorenzi H."/>
            <person name="Galac M."/>
        </authorList>
    </citation>
    <scope>NUCLEOTIDE SEQUENCE [LARGE SCALE GENOMIC DNA]</scope>
    <source>
        <strain evidence="14 15">EAF2021</strain>
    </source>
</reference>
<keyword evidence="1" id="KW-0808">Transferase</keyword>
<evidence type="ECO:0000256" key="1">
    <source>
        <dbReference type="ARBA" id="ARBA00022679"/>
    </source>
</evidence>
<dbReference type="Proteomes" id="UP001470230">
    <property type="component" value="Unassembled WGS sequence"/>
</dbReference>
<evidence type="ECO:0000256" key="6">
    <source>
        <dbReference type="ARBA" id="ARBA00038999"/>
    </source>
</evidence>
<dbReference type="EC" id="2.7.12.2" evidence="6"/>
<keyword evidence="3" id="KW-0418">Kinase</keyword>
<keyword evidence="11" id="KW-0723">Serine/threonine-protein kinase</keyword>
<evidence type="ECO:0000256" key="12">
    <source>
        <dbReference type="SAM" id="MobiDB-lite"/>
    </source>
</evidence>
<dbReference type="EMBL" id="JAPFFF010000034">
    <property type="protein sequence ID" value="KAK8843646.1"/>
    <property type="molecule type" value="Genomic_DNA"/>
</dbReference>
<dbReference type="SMART" id="SM00220">
    <property type="entry name" value="S_TKc"/>
    <property type="match status" value="1"/>
</dbReference>
<dbReference type="SUPFAM" id="SSF56112">
    <property type="entry name" value="Protein kinase-like (PK-like)"/>
    <property type="match status" value="1"/>
</dbReference>
<feature type="domain" description="Protein kinase" evidence="13">
    <location>
        <begin position="97"/>
        <end position="348"/>
    </location>
</feature>
<keyword evidence="4 10" id="KW-0067">ATP-binding</keyword>
<comment type="catalytic activity">
    <reaction evidence="9">
        <text>L-tyrosyl-[protein] + ATP = O-phospho-L-tyrosyl-[protein] + ADP + H(+)</text>
        <dbReference type="Rhea" id="RHEA:10596"/>
        <dbReference type="Rhea" id="RHEA-COMP:10136"/>
        <dbReference type="Rhea" id="RHEA-COMP:20101"/>
        <dbReference type="ChEBI" id="CHEBI:15378"/>
        <dbReference type="ChEBI" id="CHEBI:30616"/>
        <dbReference type="ChEBI" id="CHEBI:46858"/>
        <dbReference type="ChEBI" id="CHEBI:61978"/>
        <dbReference type="ChEBI" id="CHEBI:456216"/>
        <dbReference type="EC" id="2.7.12.2"/>
    </reaction>
</comment>
<evidence type="ECO:0000256" key="8">
    <source>
        <dbReference type="ARBA" id="ARBA00049299"/>
    </source>
</evidence>
<dbReference type="InterPro" id="IPR017441">
    <property type="entry name" value="Protein_kinase_ATP_BS"/>
</dbReference>
<evidence type="ECO:0000256" key="11">
    <source>
        <dbReference type="RuleBase" id="RU000304"/>
    </source>
</evidence>
<sequence length="384" mass="44171">MEFLNDNIYKAAIDYAREKNHQDVVDLLSQKAEMKKSDENKDKPSETSDESDPLKIEIRQLKEKIAQIGQEKDHLKDLLFSLKEESHELQFFNFSDYNVQTVIGEGATSCVKLVVKNEKFAMKELKGSDFKTMQRFLGEGEVLFLLHHPCILDIIACNYGDDSHPPSLILSLEPTSLEASISKNELDEVQKCKITVELVLGMRYIHRRNYMHRDLKPSNILLSKDGHVRISDFGLAKEESLDTSQSKGVGTLRFMAPELFAQDEDSDTHYTNKVDVYSFGITLVYIVTGNYPNFNMRNAVIGVLPPLPDTIVSWVRELIISCLSFEPENRPSFAEIFETLKANNYDLFCENKDQKLTTKQQNMKKEIEERVLKIEAFEFQHQKQ</sequence>
<dbReference type="InterPro" id="IPR000719">
    <property type="entry name" value="Prot_kinase_dom"/>
</dbReference>
<evidence type="ECO:0000256" key="9">
    <source>
        <dbReference type="ARBA" id="ARBA00051693"/>
    </source>
</evidence>
<protein>
    <recommendedName>
        <fullName evidence="6">mitogen-activated protein kinase kinase</fullName>
        <ecNumber evidence="6">2.7.12.2</ecNumber>
    </recommendedName>
</protein>
<proteinExistence type="inferred from homology"/>
<dbReference type="Gene3D" id="1.10.510.10">
    <property type="entry name" value="Transferase(Phosphotransferase) domain 1"/>
    <property type="match status" value="1"/>
</dbReference>
<comment type="caution">
    <text evidence="14">The sequence shown here is derived from an EMBL/GenBank/DDBJ whole genome shotgun (WGS) entry which is preliminary data.</text>
</comment>
<evidence type="ECO:0000259" key="13">
    <source>
        <dbReference type="PROSITE" id="PS50011"/>
    </source>
</evidence>
<dbReference type="PROSITE" id="PS00107">
    <property type="entry name" value="PROTEIN_KINASE_ATP"/>
    <property type="match status" value="1"/>
</dbReference>